<comment type="similarity">
    <text evidence="2 4">Belongs to the AB hydrolase superfamily. Lipase family.</text>
</comment>
<dbReference type="Gene3D" id="3.40.50.1820">
    <property type="entry name" value="alpha/beta hydrolase"/>
    <property type="match status" value="1"/>
</dbReference>
<dbReference type="PANTHER" id="PTHR11610">
    <property type="entry name" value="LIPASE"/>
    <property type="match status" value="1"/>
</dbReference>
<evidence type="ECO:0000313" key="7">
    <source>
        <dbReference type="EnsemblMetazoa" id="XP_014247553.1"/>
    </source>
</evidence>
<evidence type="ECO:0000259" key="6">
    <source>
        <dbReference type="Pfam" id="PF00151"/>
    </source>
</evidence>
<dbReference type="AlphaFoldDB" id="A0A8I6RLH3"/>
<keyword evidence="8" id="KW-1185">Reference proteome</keyword>
<dbReference type="PANTHER" id="PTHR11610:SF190">
    <property type="entry name" value="VITELLOGENIN-3-LIKE PROTEIN"/>
    <property type="match status" value="1"/>
</dbReference>
<evidence type="ECO:0000256" key="1">
    <source>
        <dbReference type="ARBA" id="ARBA00004613"/>
    </source>
</evidence>
<dbReference type="CDD" id="cd00707">
    <property type="entry name" value="Pancreat_lipase_like"/>
    <property type="match status" value="1"/>
</dbReference>
<organism evidence="7 8">
    <name type="scientific">Cimex lectularius</name>
    <name type="common">Bed bug</name>
    <name type="synonym">Acanthia lectularia</name>
    <dbReference type="NCBI Taxonomy" id="79782"/>
    <lineage>
        <taxon>Eukaryota</taxon>
        <taxon>Metazoa</taxon>
        <taxon>Ecdysozoa</taxon>
        <taxon>Arthropoda</taxon>
        <taxon>Hexapoda</taxon>
        <taxon>Insecta</taxon>
        <taxon>Pterygota</taxon>
        <taxon>Neoptera</taxon>
        <taxon>Paraneoptera</taxon>
        <taxon>Hemiptera</taxon>
        <taxon>Heteroptera</taxon>
        <taxon>Panheteroptera</taxon>
        <taxon>Cimicomorpha</taxon>
        <taxon>Cimicidae</taxon>
        <taxon>Cimex</taxon>
    </lineage>
</organism>
<sequence length="363" mass="40482">MFFEKHSVLLFMCVTKVFGLGGILEWKPSTNKEVSFDNQKWTVVRDKFGKSHVVFLQLPTKMAKFQSLYKVNAENEDSVNFYLYNRDMKNVGLPLKIGNFDTILKIKWKPEKPLKIIVHGYKVDYLSEGIQKMKNNILDREDANIILVDWQAKASSSYYPNAAACTKDIGEDLAKFIEFLVRTKVSLENVHLIGHSLGAHVCGFAGLMLKKKLGLVGRITGLDPALPNFGVAGNDGRLDSSDAEFVDCIHTCGGLWGVLEPICTSDFYPNGGRVVQPGCHWYDFGGCSHSRAHELFTESFITDHEFSAYTCPSLADAFVVKCVNEGALMGYPASKNWKGIFYLETNGAFPFSANQTNHTTTVS</sequence>
<feature type="chain" id="PRO_5035263374" description="Lipase domain-containing protein" evidence="5">
    <location>
        <begin position="20"/>
        <end position="363"/>
    </location>
</feature>
<evidence type="ECO:0000256" key="5">
    <source>
        <dbReference type="SAM" id="SignalP"/>
    </source>
</evidence>
<reference evidence="7" key="1">
    <citation type="submission" date="2022-01" db="UniProtKB">
        <authorList>
            <consortium name="EnsemblMetazoa"/>
        </authorList>
    </citation>
    <scope>IDENTIFICATION</scope>
</reference>
<protein>
    <recommendedName>
        <fullName evidence="6">Lipase domain-containing protein</fullName>
    </recommendedName>
</protein>
<dbReference type="PRINTS" id="PR00821">
    <property type="entry name" value="TAGLIPASE"/>
</dbReference>
<gene>
    <name evidence="7" type="primary">106665572</name>
</gene>
<evidence type="ECO:0000256" key="4">
    <source>
        <dbReference type="RuleBase" id="RU004262"/>
    </source>
</evidence>
<evidence type="ECO:0000256" key="3">
    <source>
        <dbReference type="ARBA" id="ARBA00022525"/>
    </source>
</evidence>
<feature type="signal peptide" evidence="5">
    <location>
        <begin position="1"/>
        <end position="19"/>
    </location>
</feature>
<dbReference type="GO" id="GO:0005615">
    <property type="term" value="C:extracellular space"/>
    <property type="evidence" value="ECO:0007669"/>
    <property type="project" value="TreeGrafter"/>
</dbReference>
<comment type="subcellular location">
    <subcellularLocation>
        <location evidence="1">Secreted</location>
    </subcellularLocation>
</comment>
<accession>A0A8I6RLH3</accession>
<dbReference type="InterPro" id="IPR029058">
    <property type="entry name" value="AB_hydrolase_fold"/>
</dbReference>
<dbReference type="InterPro" id="IPR000734">
    <property type="entry name" value="TAG_lipase"/>
</dbReference>
<keyword evidence="5" id="KW-0732">Signal</keyword>
<name>A0A8I6RLH3_CIMLE</name>
<dbReference type="Proteomes" id="UP000494040">
    <property type="component" value="Unassembled WGS sequence"/>
</dbReference>
<dbReference type="InterPro" id="IPR033906">
    <property type="entry name" value="Lipase_N"/>
</dbReference>
<evidence type="ECO:0000256" key="2">
    <source>
        <dbReference type="ARBA" id="ARBA00010701"/>
    </source>
</evidence>
<evidence type="ECO:0000313" key="8">
    <source>
        <dbReference type="Proteomes" id="UP000494040"/>
    </source>
</evidence>
<dbReference type="OMA" id="DNERIDP"/>
<proteinExistence type="inferred from homology"/>
<dbReference type="GO" id="GO:0016298">
    <property type="term" value="F:lipase activity"/>
    <property type="evidence" value="ECO:0007669"/>
    <property type="project" value="InterPro"/>
</dbReference>
<feature type="domain" description="Lipase" evidence="6">
    <location>
        <begin position="60"/>
        <end position="350"/>
    </location>
</feature>
<dbReference type="OrthoDB" id="199913at2759"/>
<dbReference type="SUPFAM" id="SSF53474">
    <property type="entry name" value="alpha/beta-Hydrolases"/>
    <property type="match status" value="1"/>
</dbReference>
<keyword evidence="3" id="KW-0964">Secreted</keyword>
<dbReference type="GO" id="GO:0016042">
    <property type="term" value="P:lipid catabolic process"/>
    <property type="evidence" value="ECO:0007669"/>
    <property type="project" value="TreeGrafter"/>
</dbReference>
<dbReference type="Pfam" id="PF00151">
    <property type="entry name" value="Lipase"/>
    <property type="match status" value="1"/>
</dbReference>
<dbReference type="InterPro" id="IPR013818">
    <property type="entry name" value="Lipase"/>
</dbReference>
<dbReference type="KEGG" id="clec:106665572"/>
<dbReference type="EnsemblMetazoa" id="XM_014392067.2">
    <property type="protein sequence ID" value="XP_014247553.1"/>
    <property type="gene ID" value="LOC106665572"/>
</dbReference>